<evidence type="ECO:0000313" key="1">
    <source>
        <dbReference type="EMBL" id="CAD9344262.1"/>
    </source>
</evidence>
<protein>
    <submittedName>
        <fullName evidence="1">Uncharacterized protein</fullName>
    </submittedName>
</protein>
<dbReference type="AlphaFoldDB" id="A0A6U3VIH0"/>
<proteinExistence type="predicted"/>
<reference evidence="1" key="1">
    <citation type="submission" date="2021-01" db="EMBL/GenBank/DDBJ databases">
        <authorList>
            <person name="Corre E."/>
            <person name="Pelletier E."/>
            <person name="Niang G."/>
            <person name="Scheremetjew M."/>
            <person name="Finn R."/>
            <person name="Kale V."/>
            <person name="Holt S."/>
            <person name="Cochrane G."/>
            <person name="Meng A."/>
            <person name="Brown T."/>
            <person name="Cohen L."/>
        </authorList>
    </citation>
    <scope>NUCLEOTIDE SEQUENCE</scope>
    <source>
        <strain evidence="1">Pop2</strain>
    </source>
</reference>
<gene>
    <name evidence="1" type="ORF">DBRI1063_LOCUS18265</name>
</gene>
<organism evidence="1">
    <name type="scientific">Ditylum brightwellii</name>
    <dbReference type="NCBI Taxonomy" id="49249"/>
    <lineage>
        <taxon>Eukaryota</taxon>
        <taxon>Sar</taxon>
        <taxon>Stramenopiles</taxon>
        <taxon>Ochrophyta</taxon>
        <taxon>Bacillariophyta</taxon>
        <taxon>Mediophyceae</taxon>
        <taxon>Lithodesmiophycidae</taxon>
        <taxon>Lithodesmiales</taxon>
        <taxon>Lithodesmiaceae</taxon>
        <taxon>Ditylum</taxon>
    </lineage>
</organism>
<accession>A0A6U3VIH0</accession>
<name>A0A6U3VIH0_9STRA</name>
<sequence length="250" mass="27867">MISTPTNPLEKRSFRHRLDLFVIVRILFGILEKVNSSLLIQAKQVLKDCDKQKKKGNPDFQNLAVSIETHLRRTVGEIYWNEALSLFASQKRDRLKSKQTRATPVSIPSPALPQNCFVAATQNEAISHMVPTILTVPQPHPSIQTAPDAFMSAAFDALAAPAAAALPIQTQAPYLMPNPYRFNFPNPYMPSFIPFQNSFATATPNPILYQDASAFESRTESITPIMPDGQLDFQALLKLLEQHQNPSSHS</sequence>
<dbReference type="EMBL" id="HBGN01028284">
    <property type="protein sequence ID" value="CAD9344262.1"/>
    <property type="molecule type" value="Transcribed_RNA"/>
</dbReference>